<dbReference type="InterPro" id="IPR005349">
    <property type="entry name" value="TMEM14"/>
</dbReference>
<sequence length="105" mass="10742">MMMSTSATIVSKVLLVVPINNVVLGRRFKCKAELTSLSLAAAAAEVAPSASAAYGALLLTGGLFGYTTSKSKGSLIGGVSGAALMSTVTMPFSISCVLHHFRGLY</sequence>
<gene>
    <name evidence="2" type="ORF">GIB67_033274</name>
</gene>
<evidence type="ECO:0000313" key="2">
    <source>
        <dbReference type="EMBL" id="KAF6156805.1"/>
    </source>
</evidence>
<name>A0A7J7MPD7_9MAGN</name>
<dbReference type="Proteomes" id="UP000541444">
    <property type="component" value="Unassembled WGS sequence"/>
</dbReference>
<dbReference type="AlphaFoldDB" id="A0A7J7MPD7"/>
<comment type="caution">
    <text evidence="2">The sequence shown here is derived from an EMBL/GenBank/DDBJ whole genome shotgun (WGS) entry which is preliminary data.</text>
</comment>
<keyword evidence="1" id="KW-1133">Transmembrane helix</keyword>
<accession>A0A7J7MPD7</accession>
<proteinExistence type="predicted"/>
<protein>
    <submittedName>
        <fullName evidence="2">Uncharacterized protein</fullName>
    </submittedName>
</protein>
<dbReference type="EMBL" id="JACGCM010001301">
    <property type="protein sequence ID" value="KAF6156805.1"/>
    <property type="molecule type" value="Genomic_DNA"/>
</dbReference>
<feature type="transmembrane region" description="Helical" evidence="1">
    <location>
        <begin position="79"/>
        <end position="101"/>
    </location>
</feature>
<dbReference type="Pfam" id="PF03647">
    <property type="entry name" value="Tmemb_14"/>
    <property type="match status" value="1"/>
</dbReference>
<keyword evidence="1" id="KW-0472">Membrane</keyword>
<reference evidence="2 3" key="1">
    <citation type="journal article" date="2020" name="IScience">
        <title>Genome Sequencing of the Endangered Kingdonia uniflora (Circaeasteraceae, Ranunculales) Reveals Potential Mechanisms of Evolutionary Specialization.</title>
        <authorList>
            <person name="Sun Y."/>
            <person name="Deng T."/>
            <person name="Zhang A."/>
            <person name="Moore M.J."/>
            <person name="Landis J.B."/>
            <person name="Lin N."/>
            <person name="Zhang H."/>
            <person name="Zhang X."/>
            <person name="Huang J."/>
            <person name="Zhang X."/>
            <person name="Sun H."/>
            <person name="Wang H."/>
        </authorList>
    </citation>
    <scope>NUCLEOTIDE SEQUENCE [LARGE SCALE GENOMIC DNA]</scope>
    <source>
        <strain evidence="2">TB1705</strain>
        <tissue evidence="2">Leaf</tissue>
    </source>
</reference>
<keyword evidence="3" id="KW-1185">Reference proteome</keyword>
<organism evidence="2 3">
    <name type="scientific">Kingdonia uniflora</name>
    <dbReference type="NCBI Taxonomy" id="39325"/>
    <lineage>
        <taxon>Eukaryota</taxon>
        <taxon>Viridiplantae</taxon>
        <taxon>Streptophyta</taxon>
        <taxon>Embryophyta</taxon>
        <taxon>Tracheophyta</taxon>
        <taxon>Spermatophyta</taxon>
        <taxon>Magnoliopsida</taxon>
        <taxon>Ranunculales</taxon>
        <taxon>Circaeasteraceae</taxon>
        <taxon>Kingdonia</taxon>
    </lineage>
</organism>
<dbReference type="GO" id="GO:0016020">
    <property type="term" value="C:membrane"/>
    <property type="evidence" value="ECO:0007669"/>
    <property type="project" value="InterPro"/>
</dbReference>
<evidence type="ECO:0000313" key="3">
    <source>
        <dbReference type="Proteomes" id="UP000541444"/>
    </source>
</evidence>
<evidence type="ECO:0000256" key="1">
    <source>
        <dbReference type="SAM" id="Phobius"/>
    </source>
</evidence>
<keyword evidence="1" id="KW-0812">Transmembrane</keyword>